<gene>
    <name evidence="2" type="ORF">JMJ77_009089</name>
</gene>
<keyword evidence="1" id="KW-0812">Transmembrane</keyword>
<dbReference type="EMBL" id="JAESDN010000018">
    <property type="protein sequence ID" value="KAG7040814.1"/>
    <property type="molecule type" value="Genomic_DNA"/>
</dbReference>
<reference evidence="2" key="1">
    <citation type="submission" date="2021-05" db="EMBL/GenBank/DDBJ databases">
        <title>Comparative genomics of three Colletotrichum scovillei strains and genetic complementation revealed genes involved fungal growth and virulence on chili pepper.</title>
        <authorList>
            <person name="Hsieh D.-K."/>
            <person name="Chuang S.-C."/>
            <person name="Chen C.-Y."/>
            <person name="Chao Y.-T."/>
            <person name="Lu M.-Y.J."/>
            <person name="Lee M.-H."/>
            <person name="Shih M.-C."/>
        </authorList>
    </citation>
    <scope>NUCLEOTIDE SEQUENCE</scope>
    <source>
        <strain evidence="2">Coll-153</strain>
    </source>
</reference>
<comment type="caution">
    <text evidence="2">The sequence shown here is derived from an EMBL/GenBank/DDBJ whole genome shotgun (WGS) entry which is preliminary data.</text>
</comment>
<proteinExistence type="predicted"/>
<evidence type="ECO:0000313" key="3">
    <source>
        <dbReference type="Proteomes" id="UP000699042"/>
    </source>
</evidence>
<evidence type="ECO:0000313" key="2">
    <source>
        <dbReference type="EMBL" id="KAG7040814.1"/>
    </source>
</evidence>
<feature type="non-terminal residue" evidence="2">
    <location>
        <position position="257"/>
    </location>
</feature>
<dbReference type="Proteomes" id="UP000699042">
    <property type="component" value="Unassembled WGS sequence"/>
</dbReference>
<feature type="transmembrane region" description="Helical" evidence="1">
    <location>
        <begin position="29"/>
        <end position="52"/>
    </location>
</feature>
<keyword evidence="1" id="KW-1133">Transmembrane helix</keyword>
<keyword evidence="1" id="KW-0472">Membrane</keyword>
<feature type="transmembrane region" description="Helical" evidence="1">
    <location>
        <begin position="168"/>
        <end position="188"/>
    </location>
</feature>
<dbReference type="AlphaFoldDB" id="A0A9P7QRB7"/>
<accession>A0A9P7QRB7</accession>
<feature type="transmembrane region" description="Helical" evidence="1">
    <location>
        <begin position="194"/>
        <end position="218"/>
    </location>
</feature>
<organism evidence="2 3">
    <name type="scientific">Colletotrichum scovillei</name>
    <dbReference type="NCBI Taxonomy" id="1209932"/>
    <lineage>
        <taxon>Eukaryota</taxon>
        <taxon>Fungi</taxon>
        <taxon>Dikarya</taxon>
        <taxon>Ascomycota</taxon>
        <taxon>Pezizomycotina</taxon>
        <taxon>Sordariomycetes</taxon>
        <taxon>Hypocreomycetidae</taxon>
        <taxon>Glomerellales</taxon>
        <taxon>Glomerellaceae</taxon>
        <taxon>Colletotrichum</taxon>
        <taxon>Colletotrichum acutatum species complex</taxon>
    </lineage>
</organism>
<keyword evidence="3" id="KW-1185">Reference proteome</keyword>
<sequence length="257" mass="28083">KGAHPLPNRQPATLQLLIFVVGNNETFKVFLFFLIRVVFVVILSVAIILIVVSRDVVDDSVSHRDSAEKASYILEANLGRPGRVVLKCSVNGEDLVSLQLQHALLNRRIDDEAHEVGFLDLTDAENAGKSLLLHGVVPPELDENDAICSGEVQTLAPCAKRHDEHLDFIAILELVNGPVALLGGLTPAKESDCMLIILVILGMLESGAVEPFGVLLIIRGLRGRLCISIVIVVERREWLRKANNPATLWTISALFPT</sequence>
<evidence type="ECO:0000256" key="1">
    <source>
        <dbReference type="SAM" id="Phobius"/>
    </source>
</evidence>
<protein>
    <submittedName>
        <fullName evidence="2">SNF2 family domain-containing protein</fullName>
    </submittedName>
</protein>
<name>A0A9P7QRB7_9PEZI</name>